<dbReference type="PANTHER" id="PTHR40661">
    <property type="match status" value="1"/>
</dbReference>
<reference evidence="5 6" key="1">
    <citation type="submission" date="2018-06" db="EMBL/GenBank/DDBJ databases">
        <authorList>
            <consortium name="Pathogen Informatics"/>
            <person name="Doyle S."/>
        </authorList>
    </citation>
    <scope>NUCLEOTIDE SEQUENCE [LARGE SCALE GENOMIC DNA]</scope>
    <source>
        <strain evidence="5 6">NCTC13100</strain>
    </source>
</reference>
<evidence type="ECO:0000313" key="5">
    <source>
        <dbReference type="EMBL" id="SUB77353.1"/>
    </source>
</evidence>
<keyword evidence="1" id="KW-0805">Transcription regulation</keyword>
<dbReference type="SUPFAM" id="SSF51306">
    <property type="entry name" value="LexA/Signal peptidase"/>
    <property type="match status" value="1"/>
</dbReference>
<evidence type="ECO:0000256" key="1">
    <source>
        <dbReference type="ARBA" id="ARBA00023015"/>
    </source>
</evidence>
<dbReference type="AlphaFoldDB" id="A0A379DH46"/>
<dbReference type="Proteomes" id="UP000254263">
    <property type="component" value="Unassembled WGS sequence"/>
</dbReference>
<evidence type="ECO:0000313" key="6">
    <source>
        <dbReference type="Proteomes" id="UP000254263"/>
    </source>
</evidence>
<dbReference type="InterPro" id="IPR039418">
    <property type="entry name" value="LexA-like"/>
</dbReference>
<dbReference type="EMBL" id="UGTI01000001">
    <property type="protein sequence ID" value="SUB77353.1"/>
    <property type="molecule type" value="Genomic_DNA"/>
</dbReference>
<sequence length="241" mass="26989">MQTFNKEISPIKGRLLAFAKEKGIPKTTLCSSISISYENLKGKSLSSEFGGDVIGKILSVYKEINAEWLITGHGNMLKEEAGNMVSDMQTIYRPKTAEKQIDNQIVYLYDIEATAGLKSLLENKNQNIIDTIRIPNLPKCDGAVHVVGDSMYPILKSGDIVLYKEVHDIEYGIFWGEMYLLSVAVDDEEYITVKYLQKSDINDTFVKLVSHNPHHNPKDIPISSIRALALIKASIRLNTIV</sequence>
<keyword evidence="3" id="KW-0804">Transcription</keyword>
<gene>
    <name evidence="5" type="ORF">NCTC13100_00474</name>
</gene>
<dbReference type="Pfam" id="PF00717">
    <property type="entry name" value="Peptidase_S24"/>
    <property type="match status" value="1"/>
</dbReference>
<evidence type="ECO:0000256" key="2">
    <source>
        <dbReference type="ARBA" id="ARBA00023125"/>
    </source>
</evidence>
<accession>A0A379DH46</accession>
<dbReference type="Gene3D" id="2.10.109.10">
    <property type="entry name" value="Umud Fragment, subunit A"/>
    <property type="match status" value="1"/>
</dbReference>
<dbReference type="CDD" id="cd06529">
    <property type="entry name" value="S24_LexA-like"/>
    <property type="match status" value="1"/>
</dbReference>
<proteinExistence type="predicted"/>
<dbReference type="InterPro" id="IPR036286">
    <property type="entry name" value="LexA/Signal_pep-like_sf"/>
</dbReference>
<protein>
    <recommendedName>
        <fullName evidence="4">Peptidase S24/S26A/S26B/S26C domain-containing protein</fullName>
    </recommendedName>
</protein>
<evidence type="ECO:0000256" key="3">
    <source>
        <dbReference type="ARBA" id="ARBA00023163"/>
    </source>
</evidence>
<dbReference type="InterPro" id="IPR015927">
    <property type="entry name" value="Peptidase_S24_S26A/B/C"/>
</dbReference>
<organism evidence="5 6">
    <name type="scientific">Porphyromonas macacae</name>
    <dbReference type="NCBI Taxonomy" id="28115"/>
    <lineage>
        <taxon>Bacteria</taxon>
        <taxon>Pseudomonadati</taxon>
        <taxon>Bacteroidota</taxon>
        <taxon>Bacteroidia</taxon>
        <taxon>Bacteroidales</taxon>
        <taxon>Porphyromonadaceae</taxon>
        <taxon>Porphyromonas</taxon>
    </lineage>
</organism>
<dbReference type="GO" id="GO:0003677">
    <property type="term" value="F:DNA binding"/>
    <property type="evidence" value="ECO:0007669"/>
    <property type="project" value="UniProtKB-KW"/>
</dbReference>
<dbReference type="PANTHER" id="PTHR40661:SF1">
    <property type="entry name" value="HTH CRO_C1-TYPE DOMAIN-CONTAINING PROTEIN"/>
    <property type="match status" value="1"/>
</dbReference>
<dbReference type="RefSeq" id="WP_018361331.1">
    <property type="nucleotide sequence ID" value="NZ_UGTI01000001.1"/>
</dbReference>
<evidence type="ECO:0000259" key="4">
    <source>
        <dbReference type="Pfam" id="PF00717"/>
    </source>
</evidence>
<keyword evidence="2" id="KW-0238">DNA-binding</keyword>
<feature type="domain" description="Peptidase S24/S26A/S26B/S26C" evidence="4">
    <location>
        <begin position="112"/>
        <end position="224"/>
    </location>
</feature>
<name>A0A379DH46_9PORP</name>